<dbReference type="Proteomes" id="UP000035762">
    <property type="component" value="Unassembled WGS sequence"/>
</dbReference>
<feature type="binding site" evidence="5">
    <location>
        <position position="118"/>
    </location>
    <ligand>
        <name>Cu cation</name>
        <dbReference type="ChEBI" id="CHEBI:23378"/>
    </ligand>
</feature>
<dbReference type="InterPro" id="IPR002386">
    <property type="entry name" value="Amicyanin/Pseudoazurin"/>
</dbReference>
<evidence type="ECO:0000256" key="4">
    <source>
        <dbReference type="ARBA" id="ARBA00022982"/>
    </source>
</evidence>
<sequence>MNGTAKEKKMLGHRRLLAITRHLGFQIIAASLGGLLTGAALAVGPYQISQKNRQFQPGQITINRGEALRFINDDGELLHHAYLKSPEFQFDSGDQKPGSKFEVTFPVAGNFTVLCAIHPKMKLLVSVK</sequence>
<dbReference type="EMBL" id="CCAZ020000002">
    <property type="protein sequence ID" value="CEG09453.1"/>
    <property type="molecule type" value="Genomic_DNA"/>
</dbReference>
<proteinExistence type="predicted"/>
<feature type="binding site" evidence="5">
    <location>
        <position position="121"/>
    </location>
    <ligand>
        <name>Cu cation</name>
        <dbReference type="ChEBI" id="CHEBI:23378"/>
    </ligand>
</feature>
<evidence type="ECO:0000313" key="6">
    <source>
        <dbReference type="EMBL" id="CEG09453.1"/>
    </source>
</evidence>
<comment type="caution">
    <text evidence="6">The sequence shown here is derived from an EMBL/GenBank/DDBJ whole genome shotgun (WGS) entry which is preliminary data.</text>
</comment>
<dbReference type="GO" id="GO:0009055">
    <property type="term" value="F:electron transfer activity"/>
    <property type="evidence" value="ECO:0007669"/>
    <property type="project" value="InterPro"/>
</dbReference>
<comment type="cofactor">
    <cofactor evidence="5">
        <name>Cu cation</name>
        <dbReference type="ChEBI" id="CHEBI:23378"/>
    </cofactor>
    <text evidence="5">Binds 1 copper ion per subunit.</text>
</comment>
<keyword evidence="5" id="KW-0479">Metal-binding</keyword>
<dbReference type="PANTHER" id="PTHR36507:SF1">
    <property type="entry name" value="BLL1555 PROTEIN"/>
    <property type="match status" value="1"/>
</dbReference>
<dbReference type="GO" id="GO:0005507">
    <property type="term" value="F:copper ion binding"/>
    <property type="evidence" value="ECO:0007669"/>
    <property type="project" value="InterPro"/>
</dbReference>
<dbReference type="GO" id="GO:0042597">
    <property type="term" value="C:periplasmic space"/>
    <property type="evidence" value="ECO:0007669"/>
    <property type="project" value="UniProtKB-SubCell"/>
</dbReference>
<evidence type="ECO:0000256" key="3">
    <source>
        <dbReference type="ARBA" id="ARBA00022764"/>
    </source>
</evidence>
<protein>
    <recommendedName>
        <fullName evidence="8">Plastocyanin</fullName>
    </recommendedName>
</protein>
<keyword evidence="5" id="KW-0186">Copper</keyword>
<gene>
    <name evidence="6" type="ORF">BN961_02879</name>
</gene>
<evidence type="ECO:0000256" key="1">
    <source>
        <dbReference type="ARBA" id="ARBA00004418"/>
    </source>
</evidence>
<evidence type="ECO:0000256" key="2">
    <source>
        <dbReference type="ARBA" id="ARBA00022448"/>
    </source>
</evidence>
<dbReference type="SUPFAM" id="SSF49503">
    <property type="entry name" value="Cupredoxins"/>
    <property type="match status" value="1"/>
</dbReference>
<feature type="binding site" evidence="5">
    <location>
        <position position="115"/>
    </location>
    <ligand>
        <name>Cu cation</name>
        <dbReference type="ChEBI" id="CHEBI:23378"/>
    </ligand>
</feature>
<evidence type="ECO:0000256" key="5">
    <source>
        <dbReference type="PIRSR" id="PIRSR602386-1"/>
    </source>
</evidence>
<dbReference type="STRING" id="1035.BN961_02879"/>
<feature type="binding site" evidence="5">
    <location>
        <position position="79"/>
    </location>
    <ligand>
        <name>Cu cation</name>
        <dbReference type="ChEBI" id="CHEBI:23378"/>
    </ligand>
</feature>
<dbReference type="AlphaFoldDB" id="A0A090N836"/>
<keyword evidence="2" id="KW-0813">Transport</keyword>
<organism evidence="6 7">
    <name type="scientific">Afipia felis</name>
    <name type="common">Cat scratch disease bacillus</name>
    <dbReference type="NCBI Taxonomy" id="1035"/>
    <lineage>
        <taxon>Bacteria</taxon>
        <taxon>Pseudomonadati</taxon>
        <taxon>Pseudomonadota</taxon>
        <taxon>Alphaproteobacteria</taxon>
        <taxon>Hyphomicrobiales</taxon>
        <taxon>Nitrobacteraceae</taxon>
        <taxon>Afipia</taxon>
    </lineage>
</organism>
<evidence type="ECO:0000313" key="7">
    <source>
        <dbReference type="Proteomes" id="UP000035762"/>
    </source>
</evidence>
<dbReference type="RefSeq" id="WP_009339783.1">
    <property type="nucleotide sequence ID" value="NZ_CCAZ020000002.1"/>
</dbReference>
<dbReference type="Gene3D" id="2.60.40.420">
    <property type="entry name" value="Cupredoxins - blue copper proteins"/>
    <property type="match status" value="1"/>
</dbReference>
<dbReference type="PANTHER" id="PTHR36507">
    <property type="entry name" value="BLL1555 PROTEIN"/>
    <property type="match status" value="1"/>
</dbReference>
<dbReference type="InterPro" id="IPR052721">
    <property type="entry name" value="ET_Amicyanin"/>
</dbReference>
<dbReference type="PRINTS" id="PR00155">
    <property type="entry name" value="AMICYANIN"/>
</dbReference>
<keyword evidence="7" id="KW-1185">Reference proteome</keyword>
<reference evidence="6 7" key="1">
    <citation type="journal article" date="2014" name="Genome Announc.">
        <title>Genome Sequence of Afipia felis Strain 76713, Isolated in Hospital Water Using an Amoeba Co-Culture Procedure.</title>
        <authorList>
            <person name="Benamar S."/>
            <person name="La Scola B."/>
            <person name="Croce O."/>
        </authorList>
    </citation>
    <scope>NUCLEOTIDE SEQUENCE [LARGE SCALE GENOMIC DNA]</scope>
    <source>
        <strain evidence="6 7">76713</strain>
    </source>
</reference>
<evidence type="ECO:0008006" key="8">
    <source>
        <dbReference type="Google" id="ProtNLM"/>
    </source>
</evidence>
<accession>A0A090N836</accession>
<dbReference type="InterPro" id="IPR008972">
    <property type="entry name" value="Cupredoxin"/>
</dbReference>
<keyword evidence="3" id="KW-0574">Periplasm</keyword>
<name>A0A090N836_AFIFE</name>
<comment type="subcellular location">
    <subcellularLocation>
        <location evidence="1">Periplasm</location>
    </subcellularLocation>
</comment>
<keyword evidence="4" id="KW-0249">Electron transport</keyword>